<dbReference type="AlphaFoldDB" id="I3DUX6"/>
<keyword evidence="3" id="KW-1185">Reference proteome</keyword>
<dbReference type="InterPro" id="IPR012337">
    <property type="entry name" value="RNaseH-like_sf"/>
</dbReference>
<feature type="domain" description="Integrase catalytic" evidence="1">
    <location>
        <begin position="4"/>
        <end position="61"/>
    </location>
</feature>
<evidence type="ECO:0000259" key="1">
    <source>
        <dbReference type="Pfam" id="PF13683"/>
    </source>
</evidence>
<gene>
    <name evidence="2" type="ORF">PB1_10804</name>
</gene>
<dbReference type="InterPro" id="IPR001584">
    <property type="entry name" value="Integrase_cat-core"/>
</dbReference>
<dbReference type="Pfam" id="PF13683">
    <property type="entry name" value="rve_3"/>
    <property type="match status" value="1"/>
</dbReference>
<dbReference type="PATRIC" id="fig|997296.3.peg.2269"/>
<proteinExistence type="predicted"/>
<sequence length="67" mass="8085">MDGKGRALDNIITERLWRTIKYEEVYLKEYESPREARKEINNYLHFYNHERPHQSLGYKPPASVYGL</sequence>
<dbReference type="Proteomes" id="UP000010523">
    <property type="component" value="Unassembled WGS sequence"/>
</dbReference>
<dbReference type="PANTHER" id="PTHR46889:SF7">
    <property type="entry name" value="TRANSPOSASE FOR INSERTION SEQUENCE ELEMENT IS904"/>
    <property type="match status" value="1"/>
</dbReference>
<evidence type="ECO:0000313" key="3">
    <source>
        <dbReference type="Proteomes" id="UP000010523"/>
    </source>
</evidence>
<dbReference type="EMBL" id="AFEU01000003">
    <property type="protein sequence ID" value="EIJ78047.1"/>
    <property type="molecule type" value="Genomic_DNA"/>
</dbReference>
<comment type="caution">
    <text evidence="2">The sequence shown here is derived from an EMBL/GenBank/DDBJ whole genome shotgun (WGS) entry which is preliminary data.</text>
</comment>
<evidence type="ECO:0000313" key="2">
    <source>
        <dbReference type="EMBL" id="EIJ78047.1"/>
    </source>
</evidence>
<dbReference type="Gene3D" id="3.30.420.10">
    <property type="entry name" value="Ribonuclease H-like superfamily/Ribonuclease H"/>
    <property type="match status" value="1"/>
</dbReference>
<name>I3DUX6_BACMT</name>
<dbReference type="InterPro" id="IPR050900">
    <property type="entry name" value="Transposase_IS3/IS150/IS904"/>
</dbReference>
<organism evidence="2 3">
    <name type="scientific">Bacillus methanolicus PB1</name>
    <dbReference type="NCBI Taxonomy" id="997296"/>
    <lineage>
        <taxon>Bacteria</taxon>
        <taxon>Bacillati</taxon>
        <taxon>Bacillota</taxon>
        <taxon>Bacilli</taxon>
        <taxon>Bacillales</taxon>
        <taxon>Bacillaceae</taxon>
        <taxon>Bacillus</taxon>
    </lineage>
</organism>
<dbReference type="GO" id="GO:0003676">
    <property type="term" value="F:nucleic acid binding"/>
    <property type="evidence" value="ECO:0007669"/>
    <property type="project" value="InterPro"/>
</dbReference>
<dbReference type="SUPFAM" id="SSF53098">
    <property type="entry name" value="Ribonuclease H-like"/>
    <property type="match status" value="1"/>
</dbReference>
<dbReference type="GO" id="GO:0015074">
    <property type="term" value="P:DNA integration"/>
    <property type="evidence" value="ECO:0007669"/>
    <property type="project" value="InterPro"/>
</dbReference>
<dbReference type="PANTHER" id="PTHR46889">
    <property type="entry name" value="TRANSPOSASE INSF FOR INSERTION SEQUENCE IS3B-RELATED"/>
    <property type="match status" value="1"/>
</dbReference>
<dbReference type="InterPro" id="IPR036397">
    <property type="entry name" value="RNaseH_sf"/>
</dbReference>
<protein>
    <submittedName>
        <fullName evidence="2">Transposase IS3/IS911 family protein</fullName>
    </submittedName>
</protein>
<reference evidence="2 3" key="1">
    <citation type="journal article" date="2012" name="Appl. Environ. Microbiol.">
        <title>Genome Sequence of Thermotolerant Bacillus methanolicus: Features and Regulation Related to Methylotrophy and Production of L-Lysine and L-Glutamate from Methanol.</title>
        <authorList>
            <person name="Heggeset T.M."/>
            <person name="Krog A."/>
            <person name="Balzer S."/>
            <person name="Wentzel A."/>
            <person name="Ellingsen T.E."/>
            <person name="Brautaset T."/>
        </authorList>
    </citation>
    <scope>NUCLEOTIDE SEQUENCE [LARGE SCALE GENOMIC DNA]</scope>
    <source>
        <strain evidence="2 3">PB1</strain>
    </source>
</reference>
<accession>I3DUX6</accession>
<dbReference type="eggNOG" id="COG2801">
    <property type="taxonomic scope" value="Bacteria"/>
</dbReference>